<keyword evidence="8 11" id="KW-0472">Membrane</keyword>
<feature type="transmembrane region" description="Helical" evidence="11">
    <location>
        <begin position="255"/>
        <end position="277"/>
    </location>
</feature>
<evidence type="ECO:0000256" key="8">
    <source>
        <dbReference type="ARBA" id="ARBA00023136"/>
    </source>
</evidence>
<reference evidence="13 14" key="1">
    <citation type="journal article" date="2014" name="Nat. Commun.">
        <title>Molecular traces of alternative social organization in a termite genome.</title>
        <authorList>
            <person name="Terrapon N."/>
            <person name="Li C."/>
            <person name="Robertson H.M."/>
            <person name="Ji L."/>
            <person name="Meng X."/>
            <person name="Booth W."/>
            <person name="Chen Z."/>
            <person name="Childers C.P."/>
            <person name="Glastad K.M."/>
            <person name="Gokhale K."/>
            <person name="Gowin J."/>
            <person name="Gronenberg W."/>
            <person name="Hermansen R.A."/>
            <person name="Hu H."/>
            <person name="Hunt B.G."/>
            <person name="Huylmans A.K."/>
            <person name="Khalil S.M."/>
            <person name="Mitchell R.D."/>
            <person name="Munoz-Torres M.C."/>
            <person name="Mustard J.A."/>
            <person name="Pan H."/>
            <person name="Reese J.T."/>
            <person name="Scharf M.E."/>
            <person name="Sun F."/>
            <person name="Vogel H."/>
            <person name="Xiao J."/>
            <person name="Yang W."/>
            <person name="Yang Z."/>
            <person name="Yang Z."/>
            <person name="Zhou J."/>
            <person name="Zhu J."/>
            <person name="Brent C.S."/>
            <person name="Elsik C.G."/>
            <person name="Goodisman M.A."/>
            <person name="Liberles D.A."/>
            <person name="Roe R.M."/>
            <person name="Vargo E.L."/>
            <person name="Vilcinskas A."/>
            <person name="Wang J."/>
            <person name="Bornberg-Bauer E."/>
            <person name="Korb J."/>
            <person name="Zhang G."/>
            <person name="Liebig J."/>
        </authorList>
    </citation>
    <scope>NUCLEOTIDE SEQUENCE [LARGE SCALE GENOMIC DNA]</scope>
    <source>
        <tissue evidence="13">Whole organism</tissue>
    </source>
</reference>
<feature type="transmembrane region" description="Helical" evidence="11">
    <location>
        <begin position="167"/>
        <end position="187"/>
    </location>
</feature>
<evidence type="ECO:0000256" key="9">
    <source>
        <dbReference type="ARBA" id="ARBA00038600"/>
    </source>
</evidence>
<evidence type="ECO:0000313" key="13">
    <source>
        <dbReference type="EMBL" id="KDR16766.1"/>
    </source>
</evidence>
<keyword evidence="2" id="KW-0813">Transport</keyword>
<evidence type="ECO:0000256" key="1">
    <source>
        <dbReference type="ARBA" id="ARBA00004166"/>
    </source>
</evidence>
<evidence type="ECO:0000256" key="7">
    <source>
        <dbReference type="ARBA" id="ARBA00023065"/>
    </source>
</evidence>
<keyword evidence="4" id="KW-0862">Zinc</keyword>
<dbReference type="Pfam" id="PF01545">
    <property type="entry name" value="Cation_efflux"/>
    <property type="match status" value="1"/>
</dbReference>
<gene>
    <name evidence="13" type="ORF">L798_09295</name>
</gene>
<proteinExistence type="predicted"/>
<feature type="transmembrane region" description="Helical" evidence="11">
    <location>
        <begin position="60"/>
        <end position="78"/>
    </location>
</feature>
<dbReference type="InterPro" id="IPR058533">
    <property type="entry name" value="Cation_efflux_TM"/>
</dbReference>
<dbReference type="eggNOG" id="KOG1484">
    <property type="taxonomic scope" value="Eukaryota"/>
</dbReference>
<dbReference type="InterPro" id="IPR052005">
    <property type="entry name" value="CDF_SLC30A"/>
</dbReference>
<evidence type="ECO:0000256" key="6">
    <source>
        <dbReference type="ARBA" id="ARBA00023034"/>
    </source>
</evidence>
<dbReference type="InParanoid" id="A0A067R1R7"/>
<feature type="transmembrane region" description="Helical" evidence="11">
    <location>
        <begin position="129"/>
        <end position="146"/>
    </location>
</feature>
<feature type="domain" description="Cation efflux protein transmembrane" evidence="12">
    <location>
        <begin position="65"/>
        <end position="283"/>
    </location>
</feature>
<feature type="transmembrane region" description="Helical" evidence="11">
    <location>
        <begin position="90"/>
        <end position="109"/>
    </location>
</feature>
<comment type="subcellular location">
    <subcellularLocation>
        <location evidence="1">Golgi apparatus</location>
        <location evidence="1">trans-Golgi network membrane</location>
        <topology evidence="1">Multi-pass membrane protein</topology>
    </subcellularLocation>
</comment>
<dbReference type="PANTHER" id="PTHR46531:SF1">
    <property type="entry name" value="ZINC TRANSPORTER 6"/>
    <property type="match status" value="1"/>
</dbReference>
<keyword evidence="6" id="KW-0333">Golgi apparatus</keyword>
<comment type="function">
    <text evidence="10">Has probably no intrinsic transporter activity but together with SLC30A5 forms a functional zinc ion:proton antiporter heterodimer, mediating zinc entry into the lumen of organelles along the secretory pathway. As part of that zinc ion:proton antiporter, contributes to zinc ion homeostasis within the early secretory pathway and regulates the activation and folding of enzymes like alkaline phosphatases and enzymes involved in phosphatidylinositol glycan anchor biosynthesis.</text>
</comment>
<evidence type="ECO:0000256" key="11">
    <source>
        <dbReference type="SAM" id="Phobius"/>
    </source>
</evidence>
<sequence length="497" mass="54626">MSESGTEHILSSTKLNGSWNQEGVLSSFQTLLSESYPTSSLLTACSSQFVILARERQVKLISLLVMFNMTCVFILLAWCTSTQSMALQAYTYTIGFNLLSLMTSILSIWVERNGPTPLFSFGYERFEVLAVFASTVLAQLGSLFIVKESIERLVLEQPEIHTGHLMMGTGVAFMSHIVVIYGCNNAALDHVIAASSSSWLQEHVSDISHSICSVVPVLSGFLLPRINPMLLVACVGAAALFITDLLIHLKSCYTVDTLVAVAIAAVTFATMLPMSLYSGKVLLQTTPSHIVGQLDRCLRETLTIDGVLEFRNEHFWTLSFGKMAGSLQVRVRRDADEQLVLAHVVDRLSNLVSVLTVQVFKDEWAVRKGGITSAPSAPLLPLLNSSSALALPQSSSSNQNGSSFPYHSMAPVSYVQSSTFPVNHTLSLSSQENVPQMREPPQWRSSLVETVNVSVQHKNPFLSDFSVPSMQQQAYMNNLLISGTRTLDANRFMYQPR</sequence>
<comment type="subunit">
    <text evidence="9">Heterodimer with SLC30A5; form a functional zinc ion transmembrane transporter.</text>
</comment>
<evidence type="ECO:0000313" key="14">
    <source>
        <dbReference type="Proteomes" id="UP000027135"/>
    </source>
</evidence>
<dbReference type="PANTHER" id="PTHR46531">
    <property type="entry name" value="ZINC TRANSPORTER 6"/>
    <property type="match status" value="1"/>
</dbReference>
<evidence type="ECO:0000256" key="5">
    <source>
        <dbReference type="ARBA" id="ARBA00022989"/>
    </source>
</evidence>
<dbReference type="SUPFAM" id="SSF161111">
    <property type="entry name" value="Cation efflux protein transmembrane domain-like"/>
    <property type="match status" value="1"/>
</dbReference>
<evidence type="ECO:0000256" key="4">
    <source>
        <dbReference type="ARBA" id="ARBA00022833"/>
    </source>
</evidence>
<keyword evidence="5 11" id="KW-1133">Transmembrane helix</keyword>
<dbReference type="OMA" id="LISIWVE"/>
<evidence type="ECO:0000256" key="10">
    <source>
        <dbReference type="ARBA" id="ARBA00045455"/>
    </source>
</evidence>
<dbReference type="InterPro" id="IPR027469">
    <property type="entry name" value="Cation_efflux_TMD_sf"/>
</dbReference>
<accession>A0A067R1R7</accession>
<organism evidence="13 14">
    <name type="scientific">Zootermopsis nevadensis</name>
    <name type="common">Dampwood termite</name>
    <dbReference type="NCBI Taxonomy" id="136037"/>
    <lineage>
        <taxon>Eukaryota</taxon>
        <taxon>Metazoa</taxon>
        <taxon>Ecdysozoa</taxon>
        <taxon>Arthropoda</taxon>
        <taxon>Hexapoda</taxon>
        <taxon>Insecta</taxon>
        <taxon>Pterygota</taxon>
        <taxon>Neoptera</taxon>
        <taxon>Polyneoptera</taxon>
        <taxon>Dictyoptera</taxon>
        <taxon>Blattodea</taxon>
        <taxon>Blattoidea</taxon>
        <taxon>Termitoidae</taxon>
        <taxon>Termopsidae</taxon>
        <taxon>Zootermopsis</taxon>
    </lineage>
</organism>
<evidence type="ECO:0000259" key="12">
    <source>
        <dbReference type="Pfam" id="PF01545"/>
    </source>
</evidence>
<dbReference type="GO" id="GO:0016020">
    <property type="term" value="C:membrane"/>
    <property type="evidence" value="ECO:0007669"/>
    <property type="project" value="InterPro"/>
</dbReference>
<keyword evidence="14" id="KW-1185">Reference proteome</keyword>
<feature type="transmembrane region" description="Helical" evidence="11">
    <location>
        <begin position="230"/>
        <end position="249"/>
    </location>
</feature>
<name>A0A067R1R7_ZOONE</name>
<keyword evidence="7" id="KW-0406">Ion transport</keyword>
<dbReference type="EMBL" id="KK852777">
    <property type="protein sequence ID" value="KDR16766.1"/>
    <property type="molecule type" value="Genomic_DNA"/>
</dbReference>
<keyword evidence="3 11" id="KW-0812">Transmembrane</keyword>
<dbReference type="AlphaFoldDB" id="A0A067R1R7"/>
<evidence type="ECO:0000256" key="2">
    <source>
        <dbReference type="ARBA" id="ARBA00022448"/>
    </source>
</evidence>
<protein>
    <submittedName>
        <fullName evidence="13">Zinc transporter 6-A</fullName>
    </submittedName>
</protein>
<dbReference type="GO" id="GO:0005794">
    <property type="term" value="C:Golgi apparatus"/>
    <property type="evidence" value="ECO:0007669"/>
    <property type="project" value="UniProtKB-SubCell"/>
</dbReference>
<evidence type="ECO:0000256" key="3">
    <source>
        <dbReference type="ARBA" id="ARBA00022692"/>
    </source>
</evidence>
<dbReference type="GO" id="GO:0008324">
    <property type="term" value="F:monoatomic cation transmembrane transporter activity"/>
    <property type="evidence" value="ECO:0007669"/>
    <property type="project" value="InterPro"/>
</dbReference>
<dbReference type="Proteomes" id="UP000027135">
    <property type="component" value="Unassembled WGS sequence"/>
</dbReference>
<dbReference type="Gene3D" id="1.20.1510.10">
    <property type="entry name" value="Cation efflux protein transmembrane domain"/>
    <property type="match status" value="1"/>
</dbReference>
<dbReference type="GO" id="GO:0006829">
    <property type="term" value="P:zinc ion transport"/>
    <property type="evidence" value="ECO:0007669"/>
    <property type="project" value="TreeGrafter"/>
</dbReference>